<dbReference type="PANTHER" id="PTHR37610">
    <property type="entry name" value="CCHC-TYPE DOMAIN-CONTAINING PROTEIN"/>
    <property type="match status" value="1"/>
</dbReference>
<gene>
    <name evidence="1" type="ORF">ACH5RR_023256</name>
</gene>
<evidence type="ECO:0008006" key="3">
    <source>
        <dbReference type="Google" id="ProtNLM"/>
    </source>
</evidence>
<dbReference type="EMBL" id="JBJUIK010000010">
    <property type="protein sequence ID" value="KAL3516354.1"/>
    <property type="molecule type" value="Genomic_DNA"/>
</dbReference>
<evidence type="ECO:0000313" key="2">
    <source>
        <dbReference type="Proteomes" id="UP001630127"/>
    </source>
</evidence>
<comment type="caution">
    <text evidence="1">The sequence shown here is derived from an EMBL/GenBank/DDBJ whole genome shotgun (WGS) entry which is preliminary data.</text>
</comment>
<name>A0ABD2ZBN5_9GENT</name>
<dbReference type="Proteomes" id="UP001630127">
    <property type="component" value="Unassembled WGS sequence"/>
</dbReference>
<dbReference type="PANTHER" id="PTHR37610:SF47">
    <property type="entry name" value="RETROTRANSPOSON COPIA-LIKE N-TERMINAL DOMAIN-CONTAINING PROTEIN"/>
    <property type="match status" value="1"/>
</dbReference>
<protein>
    <recommendedName>
        <fullName evidence="3">Retrotransposon gag domain-containing protein</fullName>
    </recommendedName>
</protein>
<keyword evidence="2" id="KW-1185">Reference proteome</keyword>
<reference evidence="1 2" key="1">
    <citation type="submission" date="2024-11" db="EMBL/GenBank/DDBJ databases">
        <title>A near-complete genome assembly of Cinchona calisaya.</title>
        <authorList>
            <person name="Lian D.C."/>
            <person name="Zhao X.W."/>
            <person name="Wei L."/>
        </authorList>
    </citation>
    <scope>NUCLEOTIDE SEQUENCE [LARGE SCALE GENOMIC DNA]</scope>
    <source>
        <tissue evidence="1">Nenye</tissue>
    </source>
</reference>
<sequence length="213" mass="25201">MTKYRMAGEKITESSSEALSKSEAAIRGYLEETKGVQIPITNHKLIGNNYLQWSQSVKIFMCGRGIDEYLTGEIIPRKTNDLNYRAWKLQNNLIMSWLVNSMTIDIGENFPLNDRAQEIWEVAEELYSSKENTSEIFKIERVLHDLQQGELNVTQYYGILTRYWQELDVFEEYHWKCPNDASRFNEIVEKKRTFKFLWESIRILMRFGDESWG</sequence>
<proteinExistence type="predicted"/>
<dbReference type="AlphaFoldDB" id="A0ABD2ZBN5"/>
<evidence type="ECO:0000313" key="1">
    <source>
        <dbReference type="EMBL" id="KAL3516354.1"/>
    </source>
</evidence>
<organism evidence="1 2">
    <name type="scientific">Cinchona calisaya</name>
    <dbReference type="NCBI Taxonomy" id="153742"/>
    <lineage>
        <taxon>Eukaryota</taxon>
        <taxon>Viridiplantae</taxon>
        <taxon>Streptophyta</taxon>
        <taxon>Embryophyta</taxon>
        <taxon>Tracheophyta</taxon>
        <taxon>Spermatophyta</taxon>
        <taxon>Magnoliopsida</taxon>
        <taxon>eudicotyledons</taxon>
        <taxon>Gunneridae</taxon>
        <taxon>Pentapetalae</taxon>
        <taxon>asterids</taxon>
        <taxon>lamiids</taxon>
        <taxon>Gentianales</taxon>
        <taxon>Rubiaceae</taxon>
        <taxon>Cinchonoideae</taxon>
        <taxon>Cinchoneae</taxon>
        <taxon>Cinchona</taxon>
    </lineage>
</organism>
<accession>A0ABD2ZBN5</accession>